<feature type="transmembrane region" description="Helical" evidence="6">
    <location>
        <begin position="42"/>
        <end position="67"/>
    </location>
</feature>
<sequence length="215" mass="22418">MRMGLSTIGVFIVAAAALLIVPGPAVLYIVARSIGQGTKAGVVAVFGVALGGAVHVVLGAVGVSAILMTSAAAFTMIKYLGAVYLIYLGGKTLFFASTKDEEIPNTKAKEKTLAQVFYESLFVEVTNPKTALFFLAFFPQFISPSAGLVAGQFLLLGAIFVVLALLNDSLYAMLAAGIRKRLAAKKGSMKVMNRVAGCCYILLGLFSALASPSKP</sequence>
<gene>
    <name evidence="7" type="ORF">BRO54_0554</name>
</gene>
<evidence type="ECO:0000313" key="7">
    <source>
        <dbReference type="EMBL" id="OKO96137.1"/>
    </source>
</evidence>
<evidence type="ECO:0000256" key="3">
    <source>
        <dbReference type="ARBA" id="ARBA00022692"/>
    </source>
</evidence>
<evidence type="ECO:0000256" key="4">
    <source>
        <dbReference type="ARBA" id="ARBA00022989"/>
    </source>
</evidence>
<evidence type="ECO:0000256" key="2">
    <source>
        <dbReference type="ARBA" id="ARBA00022475"/>
    </source>
</evidence>
<dbReference type="Proteomes" id="UP000186030">
    <property type="component" value="Unassembled WGS sequence"/>
</dbReference>
<dbReference type="EMBL" id="MQMG01000004">
    <property type="protein sequence ID" value="OKO96137.1"/>
    <property type="molecule type" value="Genomic_DNA"/>
</dbReference>
<evidence type="ECO:0000256" key="1">
    <source>
        <dbReference type="ARBA" id="ARBA00004651"/>
    </source>
</evidence>
<reference evidence="8" key="2">
    <citation type="submission" date="2017-01" db="EMBL/GenBank/DDBJ databases">
        <title>Genome sequencing and annotation of Geobacillus sp. 1017, a Hydrocarbon-Oxidizing Thermophilic Bacterium Isolated from a Heavy Oil Reservoir (China).</title>
        <authorList>
            <person name="Kadnikov V.V."/>
            <person name="Mardanov A.V."/>
            <person name="Poltaraus A.B."/>
            <person name="Sokolova D.S."/>
            <person name="Semenova E.M."/>
            <person name="Ravin N.V."/>
            <person name="Tourova T.P."/>
            <person name="Nazina T.N."/>
        </authorList>
    </citation>
    <scope>NUCLEOTIDE SEQUENCE [LARGE SCALE GENOMIC DNA]</scope>
    <source>
        <strain evidence="8">1017</strain>
    </source>
</reference>
<feature type="transmembrane region" description="Helical" evidence="6">
    <location>
        <begin position="191"/>
        <end position="210"/>
    </location>
</feature>
<name>A0A1Q5T7B6_9BACL</name>
<keyword evidence="5 6" id="KW-0472">Membrane</keyword>
<keyword evidence="3 6" id="KW-0812">Transmembrane</keyword>
<keyword evidence="2" id="KW-1003">Cell membrane</keyword>
<reference evidence="7 8" key="1">
    <citation type="submission" date="2016-11" db="EMBL/GenBank/DDBJ databases">
        <authorList>
            <person name="Kadnikov V."/>
            <person name="Nazina T."/>
        </authorList>
    </citation>
    <scope>NUCLEOTIDE SEQUENCE [LARGE SCALE GENOMIC DNA]</scope>
    <source>
        <strain evidence="7 8">1017</strain>
    </source>
</reference>
<accession>A0A1Q5T7B6</accession>
<evidence type="ECO:0000256" key="5">
    <source>
        <dbReference type="ARBA" id="ARBA00023136"/>
    </source>
</evidence>
<dbReference type="PANTHER" id="PTHR30086:SF20">
    <property type="entry name" value="ARGININE EXPORTER PROTEIN ARGO-RELATED"/>
    <property type="match status" value="1"/>
</dbReference>
<evidence type="ECO:0000256" key="6">
    <source>
        <dbReference type="SAM" id="Phobius"/>
    </source>
</evidence>
<dbReference type="GO" id="GO:0005886">
    <property type="term" value="C:plasma membrane"/>
    <property type="evidence" value="ECO:0007669"/>
    <property type="project" value="UniProtKB-SubCell"/>
</dbReference>
<dbReference type="PIRSF" id="PIRSF006324">
    <property type="entry name" value="LeuE"/>
    <property type="match status" value="1"/>
</dbReference>
<feature type="transmembrane region" description="Helical" evidence="6">
    <location>
        <begin position="150"/>
        <end position="170"/>
    </location>
</feature>
<comment type="subcellular location">
    <subcellularLocation>
        <location evidence="1">Cell membrane</location>
        <topology evidence="1">Multi-pass membrane protein</topology>
    </subcellularLocation>
</comment>
<feature type="transmembrane region" description="Helical" evidence="6">
    <location>
        <begin position="6"/>
        <end position="30"/>
    </location>
</feature>
<dbReference type="PANTHER" id="PTHR30086">
    <property type="entry name" value="ARGININE EXPORTER PROTEIN ARGO"/>
    <property type="match status" value="1"/>
</dbReference>
<keyword evidence="4 6" id="KW-1133">Transmembrane helix</keyword>
<dbReference type="InterPro" id="IPR001123">
    <property type="entry name" value="LeuE-type"/>
</dbReference>
<dbReference type="AlphaFoldDB" id="A0A1Q5T7B6"/>
<proteinExistence type="predicted"/>
<comment type="caution">
    <text evidence="7">The sequence shown here is derived from an EMBL/GenBank/DDBJ whole genome shotgun (WGS) entry which is preliminary data.</text>
</comment>
<dbReference type="Pfam" id="PF01810">
    <property type="entry name" value="LysE"/>
    <property type="match status" value="1"/>
</dbReference>
<evidence type="ECO:0000313" key="8">
    <source>
        <dbReference type="Proteomes" id="UP000186030"/>
    </source>
</evidence>
<organism evidence="7 8">
    <name type="scientific">Geobacillus proteiniphilus</name>
    <dbReference type="NCBI Taxonomy" id="860353"/>
    <lineage>
        <taxon>Bacteria</taxon>
        <taxon>Bacillati</taxon>
        <taxon>Bacillota</taxon>
        <taxon>Bacilli</taxon>
        <taxon>Bacillales</taxon>
        <taxon>Anoxybacillaceae</taxon>
        <taxon>Geobacillus</taxon>
    </lineage>
</organism>
<dbReference type="GO" id="GO:0015171">
    <property type="term" value="F:amino acid transmembrane transporter activity"/>
    <property type="evidence" value="ECO:0007669"/>
    <property type="project" value="TreeGrafter"/>
</dbReference>
<protein>
    <submittedName>
        <fullName evidence="7">L-lysine permease</fullName>
    </submittedName>
</protein>
<feature type="transmembrane region" description="Helical" evidence="6">
    <location>
        <begin position="116"/>
        <end position="138"/>
    </location>
</feature>
<feature type="transmembrane region" description="Helical" evidence="6">
    <location>
        <begin position="79"/>
        <end position="96"/>
    </location>
</feature>